<evidence type="ECO:0000313" key="4">
    <source>
        <dbReference type="EMBL" id="RMS05012.1"/>
    </source>
</evidence>
<dbReference type="SUPFAM" id="SSF53187">
    <property type="entry name" value="Zn-dependent exopeptidases"/>
    <property type="match status" value="1"/>
</dbReference>
<dbReference type="PANTHER" id="PTHR11014:SF63">
    <property type="entry name" value="METALLOPEPTIDASE, PUTATIVE (AFU_ORTHOLOGUE AFUA_6G09600)-RELATED"/>
    <property type="match status" value="1"/>
</dbReference>
<feature type="binding site" evidence="2">
    <location>
        <position position="117"/>
    </location>
    <ligand>
        <name>Mn(2+)</name>
        <dbReference type="ChEBI" id="CHEBI:29035"/>
        <label>2</label>
    </ligand>
</feature>
<dbReference type="PANTHER" id="PTHR11014">
    <property type="entry name" value="PEPTIDASE M20 FAMILY MEMBER"/>
    <property type="match status" value="1"/>
</dbReference>
<comment type="caution">
    <text evidence="4">The sequence shown here is derived from an EMBL/GenBank/DDBJ whole genome shotgun (WGS) entry which is preliminary data.</text>
</comment>
<feature type="binding site" evidence="2">
    <location>
        <position position="152"/>
    </location>
    <ligand>
        <name>Mn(2+)</name>
        <dbReference type="ChEBI" id="CHEBI:29035"/>
        <label>2</label>
    </ligand>
</feature>
<protein>
    <submittedName>
        <fullName evidence="4">Tabtoxin peptidase</fullName>
    </submittedName>
</protein>
<dbReference type="CDD" id="cd05666">
    <property type="entry name" value="M20_Acy1-like"/>
    <property type="match status" value="1"/>
</dbReference>
<dbReference type="Proteomes" id="UP000272613">
    <property type="component" value="Unassembled WGS sequence"/>
</dbReference>
<evidence type="ECO:0000256" key="2">
    <source>
        <dbReference type="PIRSR" id="PIRSR005962-1"/>
    </source>
</evidence>
<dbReference type="GO" id="GO:0019877">
    <property type="term" value="P:diaminopimelate biosynthetic process"/>
    <property type="evidence" value="ECO:0007669"/>
    <property type="project" value="UniProtKB-ARBA"/>
</dbReference>
<evidence type="ECO:0000259" key="3">
    <source>
        <dbReference type="Pfam" id="PF07687"/>
    </source>
</evidence>
<evidence type="ECO:0000313" key="5">
    <source>
        <dbReference type="Proteomes" id="UP000272613"/>
    </source>
</evidence>
<dbReference type="NCBIfam" id="TIGR01891">
    <property type="entry name" value="amidohydrolases"/>
    <property type="match status" value="1"/>
</dbReference>
<feature type="binding site" evidence="2">
    <location>
        <position position="178"/>
    </location>
    <ligand>
        <name>Mn(2+)</name>
        <dbReference type="ChEBI" id="CHEBI:29035"/>
        <label>2</label>
    </ligand>
</feature>
<dbReference type="InterPro" id="IPR002933">
    <property type="entry name" value="Peptidase_M20"/>
</dbReference>
<comment type="cofactor">
    <cofactor evidence="2">
        <name>Mn(2+)</name>
        <dbReference type="ChEBI" id="CHEBI:29035"/>
    </cofactor>
    <text evidence="2">The Mn(2+) ion enhances activity.</text>
</comment>
<dbReference type="GO" id="GO:0050118">
    <property type="term" value="F:N-acetyldiaminopimelate deacetylase activity"/>
    <property type="evidence" value="ECO:0007669"/>
    <property type="project" value="UniProtKB-ARBA"/>
</dbReference>
<keyword evidence="2" id="KW-0479">Metal-binding</keyword>
<proteinExistence type="predicted"/>
<dbReference type="FunFam" id="3.30.70.360:FF:000001">
    <property type="entry name" value="N-acetyldiaminopimelate deacetylase"/>
    <property type="match status" value="1"/>
</dbReference>
<feature type="binding site" evidence="2">
    <location>
        <position position="119"/>
    </location>
    <ligand>
        <name>Mn(2+)</name>
        <dbReference type="ChEBI" id="CHEBI:29035"/>
        <label>2</label>
    </ligand>
</feature>
<reference evidence="4 5" key="1">
    <citation type="submission" date="2018-08" db="EMBL/GenBank/DDBJ databases">
        <title>Recombination of ecologically and evolutionarily significant loci maintains genetic cohesion in the Pseudomonas syringae species complex.</title>
        <authorList>
            <person name="Dillon M."/>
            <person name="Thakur S."/>
            <person name="Almeida R.N.D."/>
            <person name="Weir B.S."/>
            <person name="Guttman D.S."/>
        </authorList>
    </citation>
    <scope>NUCLEOTIDE SEQUENCE [LARGE SCALE GENOMIC DNA]</scope>
    <source>
        <strain evidence="4 5">ICMP 5019</strain>
    </source>
</reference>
<evidence type="ECO:0000256" key="1">
    <source>
        <dbReference type="ARBA" id="ARBA00022801"/>
    </source>
</evidence>
<dbReference type="Pfam" id="PF01546">
    <property type="entry name" value="Peptidase_M20"/>
    <property type="match status" value="1"/>
</dbReference>
<dbReference type="InterPro" id="IPR036264">
    <property type="entry name" value="Bact_exopeptidase_dim_dom"/>
</dbReference>
<organism evidence="4 5">
    <name type="scientific">Pseudomonas coronafaciens pv. garcae</name>
    <dbReference type="NCBI Taxonomy" id="251653"/>
    <lineage>
        <taxon>Bacteria</taxon>
        <taxon>Pseudomonadati</taxon>
        <taxon>Pseudomonadota</taxon>
        <taxon>Gammaproteobacteria</taxon>
        <taxon>Pseudomonadales</taxon>
        <taxon>Pseudomonadaceae</taxon>
        <taxon>Pseudomonas</taxon>
        <taxon>Pseudomonas coronafaciens</taxon>
    </lineage>
</organism>
<dbReference type="GO" id="GO:0046872">
    <property type="term" value="F:metal ion binding"/>
    <property type="evidence" value="ECO:0007669"/>
    <property type="project" value="UniProtKB-KW"/>
</dbReference>
<feature type="domain" description="Peptidase M20 dimerisation" evidence="3">
    <location>
        <begin position="198"/>
        <end position="294"/>
    </location>
</feature>
<feature type="binding site" evidence="2">
    <location>
        <position position="377"/>
    </location>
    <ligand>
        <name>Mn(2+)</name>
        <dbReference type="ChEBI" id="CHEBI:29035"/>
        <label>2</label>
    </ligand>
</feature>
<sequence>MADAIPIQSHFRDRDSKMAMATDSALQERMVGWRRWLHQHPEAGFAESKTSAFIAETLRSLGLQTHESIGGTGVVATIEGEQPGIEIALRADMDALPIQEENTFAHRSRHDGWMHACGHDGHITMLLGAASSLAADRRFAGKVHLIFQPAEEIGTGAKAMMNAGLFDKFRAECVYGLHNWPGLEAGRFVVHHGAAMAGARPFEIVVSGCGCHAAIPHQGADPLLAAAHLVTALQSIVSRNIDPADALVLSVTQFHAGHTHNIIPDTARLTGTLRYFRPAAGEIASRRMIKLVEQLAAGMGVRASLEFFEFGSPPVINNTLHAEHCVVAASAVAGRENVGTTVAPSMTGEDFAFMLERKPGAYIWIGNGSAERGCSLHNPNYDFNDEIMPMGVAYWVALVRHRLKV</sequence>
<dbReference type="InterPro" id="IPR011650">
    <property type="entry name" value="Peptidase_M20_dimer"/>
</dbReference>
<dbReference type="InterPro" id="IPR017439">
    <property type="entry name" value="Amidohydrolase"/>
</dbReference>
<keyword evidence="1" id="KW-0378">Hydrolase</keyword>
<dbReference type="Gene3D" id="3.30.70.360">
    <property type="match status" value="1"/>
</dbReference>
<accession>A0AB37QV87</accession>
<dbReference type="EMBL" id="RBSH01000052">
    <property type="protein sequence ID" value="RMS05012.1"/>
    <property type="molecule type" value="Genomic_DNA"/>
</dbReference>
<name>A0AB37QV87_9PSED</name>
<dbReference type="AlphaFoldDB" id="A0AB37QV87"/>
<dbReference type="PIRSF" id="PIRSF005962">
    <property type="entry name" value="Pept_M20D_amidohydro"/>
    <property type="match status" value="1"/>
</dbReference>
<dbReference type="Gene3D" id="3.40.630.10">
    <property type="entry name" value="Zn peptidases"/>
    <property type="match status" value="1"/>
</dbReference>
<keyword evidence="2" id="KW-0464">Manganese</keyword>
<dbReference type="SUPFAM" id="SSF55031">
    <property type="entry name" value="Bacterial exopeptidase dimerisation domain"/>
    <property type="match status" value="1"/>
</dbReference>
<gene>
    <name evidence="4" type="ORF">ALP74_101142</name>
</gene>
<dbReference type="Pfam" id="PF07687">
    <property type="entry name" value="M20_dimer"/>
    <property type="match status" value="1"/>
</dbReference>